<keyword evidence="2" id="KW-0430">Lectin</keyword>
<dbReference type="EMBL" id="HBUF01361607">
    <property type="protein sequence ID" value="CAG6721096.1"/>
    <property type="molecule type" value="Transcribed_RNA"/>
</dbReference>
<dbReference type="InterPro" id="IPR051513">
    <property type="entry name" value="Tectonin_beta-prop"/>
</dbReference>
<feature type="compositionally biased region" description="Polar residues" evidence="4">
    <location>
        <begin position="394"/>
        <end position="409"/>
    </location>
</feature>
<dbReference type="PANTHER" id="PTHR23250">
    <property type="entry name" value="DYSFERLIN-RELATED"/>
    <property type="match status" value="1"/>
</dbReference>
<dbReference type="CDD" id="cd00070">
    <property type="entry name" value="GLECT"/>
    <property type="match status" value="1"/>
</dbReference>
<dbReference type="GO" id="GO:0030246">
    <property type="term" value="F:carbohydrate binding"/>
    <property type="evidence" value="ECO:0007669"/>
    <property type="project" value="UniProtKB-KW"/>
</dbReference>
<reference evidence="6" key="1">
    <citation type="submission" date="2021-05" db="EMBL/GenBank/DDBJ databases">
        <authorList>
            <person name="Alioto T."/>
            <person name="Alioto T."/>
            <person name="Gomez Garrido J."/>
        </authorList>
    </citation>
    <scope>NUCLEOTIDE SEQUENCE</scope>
</reference>
<evidence type="ECO:0000256" key="3">
    <source>
        <dbReference type="ARBA" id="ARBA00022737"/>
    </source>
</evidence>
<feature type="region of interest" description="Disordered" evidence="4">
    <location>
        <begin position="394"/>
        <end position="441"/>
    </location>
</feature>
<organism evidence="6">
    <name type="scientific">Cacopsylla melanoneura</name>
    <dbReference type="NCBI Taxonomy" id="428564"/>
    <lineage>
        <taxon>Eukaryota</taxon>
        <taxon>Metazoa</taxon>
        <taxon>Ecdysozoa</taxon>
        <taxon>Arthropoda</taxon>
        <taxon>Hexapoda</taxon>
        <taxon>Insecta</taxon>
        <taxon>Pterygota</taxon>
        <taxon>Neoptera</taxon>
        <taxon>Paraneoptera</taxon>
        <taxon>Hemiptera</taxon>
        <taxon>Sternorrhyncha</taxon>
        <taxon>Psylloidea</taxon>
        <taxon>Psyllidae</taxon>
        <taxon>Psyllinae</taxon>
        <taxon>Cacopsylla</taxon>
    </lineage>
</organism>
<dbReference type="SMART" id="SM00693">
    <property type="entry name" value="DysFN"/>
    <property type="match status" value="2"/>
</dbReference>
<proteinExistence type="inferred from homology"/>
<dbReference type="SMART" id="SM00908">
    <property type="entry name" value="Gal-bind_lectin"/>
    <property type="match status" value="1"/>
</dbReference>
<feature type="domain" description="Galectin" evidence="5">
    <location>
        <begin position="744"/>
        <end position="872"/>
    </location>
</feature>
<dbReference type="Pfam" id="PF00337">
    <property type="entry name" value="Gal-bind_lectin"/>
    <property type="match status" value="1"/>
</dbReference>
<evidence type="ECO:0000259" key="5">
    <source>
        <dbReference type="PROSITE" id="PS51304"/>
    </source>
</evidence>
<dbReference type="PROSITE" id="PS51304">
    <property type="entry name" value="GALECTIN"/>
    <property type="match status" value="1"/>
</dbReference>
<dbReference type="InterPro" id="IPR001079">
    <property type="entry name" value="Galectin_CRD"/>
</dbReference>
<dbReference type="InterPro" id="IPR006624">
    <property type="entry name" value="Beta-propeller_rpt_TECPR"/>
</dbReference>
<dbReference type="Pfam" id="PF19193">
    <property type="entry name" value="Tectonin"/>
    <property type="match status" value="1"/>
</dbReference>
<evidence type="ECO:0000256" key="2">
    <source>
        <dbReference type="ARBA" id="ARBA00022734"/>
    </source>
</evidence>
<dbReference type="InterPro" id="IPR013320">
    <property type="entry name" value="ConA-like_dom_sf"/>
</dbReference>
<dbReference type="AlphaFoldDB" id="A0A8D8VCP5"/>
<comment type="similarity">
    <text evidence="1">Belongs to the TECPR1 family.</text>
</comment>
<dbReference type="Pfam" id="PF06462">
    <property type="entry name" value="Hyd_WA"/>
    <property type="match status" value="3"/>
</dbReference>
<dbReference type="SMART" id="SM00694">
    <property type="entry name" value="DysFC"/>
    <property type="match status" value="2"/>
</dbReference>
<evidence type="ECO:0000313" key="6">
    <source>
        <dbReference type="EMBL" id="CAG6721096.1"/>
    </source>
</evidence>
<accession>A0A8D8VCP5</accession>
<feature type="compositionally biased region" description="Polar residues" evidence="4">
    <location>
        <begin position="432"/>
        <end position="441"/>
    </location>
</feature>
<dbReference type="SMART" id="SM00706">
    <property type="entry name" value="TECPR"/>
    <property type="match status" value="9"/>
</dbReference>
<keyword evidence="3" id="KW-0677">Repeat</keyword>
<evidence type="ECO:0000256" key="4">
    <source>
        <dbReference type="SAM" id="MobiDB-lite"/>
    </source>
</evidence>
<dbReference type="SMART" id="SM00276">
    <property type="entry name" value="GLECT"/>
    <property type="match status" value="1"/>
</dbReference>
<evidence type="ECO:0000256" key="1">
    <source>
        <dbReference type="ARBA" id="ARBA00005966"/>
    </source>
</evidence>
<dbReference type="GO" id="GO:0098588">
    <property type="term" value="C:bounding membrane of organelle"/>
    <property type="evidence" value="ECO:0007669"/>
    <property type="project" value="UniProtKB-ARBA"/>
</dbReference>
<protein>
    <submittedName>
        <fullName evidence="6">Tectonin beta-propeller repeat-containing protein</fullName>
    </submittedName>
</protein>
<dbReference type="Gene3D" id="2.60.120.200">
    <property type="match status" value="1"/>
</dbReference>
<dbReference type="SUPFAM" id="SSF49899">
    <property type="entry name" value="Concanavalin A-like lectins/glucanases"/>
    <property type="match status" value="1"/>
</dbReference>
<dbReference type="InterPro" id="IPR010482">
    <property type="entry name" value="TECPR1-like_DysF"/>
</dbReference>
<dbReference type="InterPro" id="IPR006614">
    <property type="entry name" value="Peroxin/Ferlin"/>
</dbReference>
<dbReference type="Pfam" id="PF06398">
    <property type="entry name" value="Pex24p"/>
    <property type="match status" value="2"/>
</dbReference>
<name>A0A8D8VCP5_9HEMI</name>
<dbReference type="EMBL" id="HBUF01361609">
    <property type="protein sequence ID" value="CAG6721102.1"/>
    <property type="molecule type" value="Transcribed_RNA"/>
</dbReference>
<sequence length="1241" mass="139924">MPSSMLFGINNEGRVYSLYTNGTKWREFPYLGVEFKRLSSVPNFLWAIGGDRQIYVHVHGFDIPIRIREEVYENQRWNPIEGFVSRLLPTDRYQWSNKDGTQNRTLESIRLPSFAWEWESSWAKDLTLDGQPLDHDGWTYAIDFPNTYTPTKTWSSGVRRRKWFRYRKYSAMNAWCAIAPLYKDSTQEPFIDVCVGGHLLPGDAVGMMLVWAVTAHGRLMFRSGVGKESPEGKRWIPVPPPSSHAEVKHISCGPTGLTWIVLWTGDLYVRTHVTTVTPMGEDWVQVAPPGDESKVCHVSVGAHSVWVSTENHTVWFRRGVTSQDGCGTAWLEMSGKMKSVSVAPNDQVWAVGVTDQLVYYRSGVTPTELTGRSWRPVKAPIQLSRHSTQSNSLLSLGVKSTGTNSGTEDTSWDDESASKSAPTRLITDRPSCDSNPSTDCVTSRQSNAVSTDCVTSRQFNAVSTDCVTVNTSRLWCPVQSGGSLLGMEVNPDTDDSGLDVDTERDAFLEKQNESLACMQNTRWSCVESGAVLVSPNNVPRWFCNVSVSIDDKETWRQHILDKLDERRMKELKVGANYETAIEITSWVRAMTSKVSLDGGKMEDAQVEIEWNGVEADVLESATIRILSPDRGVKRHEINMRDVVHTQSSSEPGVPRVSMYTVGKTHPIMFQLSTDAEHDDLLSNMMYVCCALYRIRSNPSNKSYWTTTRLGEVLTFDPLVAQGFQAQEKHQFCQMFNLNNCEIPVTRQLVNSFPPGTQLSVTGHIPKSCTRFSINLECGSSQLIALHVNPRFDQKEIVRNHFANGLWGIEDTYGPIGMDVGTDFIIMIQCDQHGFRIERNGYLLGHFECRLDPATITQITIRGDVSPLTIKYLSDKPIFEESGIYWRQIGGHLRQVETCDIGVTWGIGFDHTPWVYTGGWGSSSQVGSKQDMGTITDTQIFEVYENQRWNPISGYSARGLPTDRPTWSDTTGTEKRTKDSCVLMNIHWHWDTEWYIDYNIEGGTDKDGWQFALDFPCVFHATNNFTDTVRRRRWLRVARYVGQGPWSELGNTKLTDLSLHTDIGGNIRVWGLVAKGDALYRRDVSLEIPCGVSWEHVSHDETLVNISGYNNQVWAVGENGCAYWRYGITGSNPMGESWKCIDPPRRASLVQIAVGDLLVWARDSENCLYTRLGLSTVCGEGTLWQSIPEQKMKHLCINKREVWVITLEGNLTKRLGVTKDNPGGYCWVFTLPGSWTHLSVKQ</sequence>
<dbReference type="PANTHER" id="PTHR23250:SF1">
    <property type="entry name" value="TECTONIN BETA-PROPELLER REPEAT-CONTAINING PROTEIN 1"/>
    <property type="match status" value="1"/>
</dbReference>
<dbReference type="GO" id="GO:0005737">
    <property type="term" value="C:cytoplasm"/>
    <property type="evidence" value="ECO:0007669"/>
    <property type="project" value="UniProtKB-ARBA"/>
</dbReference>